<evidence type="ECO:0000313" key="1">
    <source>
        <dbReference type="EMBL" id="CAH2246220.1"/>
    </source>
</evidence>
<dbReference type="AlphaFoldDB" id="A0AAD1R9S2"/>
<name>A0AAD1R9S2_PELCU</name>
<proteinExistence type="predicted"/>
<keyword evidence="2" id="KW-1185">Reference proteome</keyword>
<dbReference type="EMBL" id="OW240913">
    <property type="protein sequence ID" value="CAH2246220.1"/>
    <property type="molecule type" value="Genomic_DNA"/>
</dbReference>
<gene>
    <name evidence="1" type="ORF">PECUL_23A036845</name>
</gene>
<evidence type="ECO:0000313" key="2">
    <source>
        <dbReference type="Proteomes" id="UP001295444"/>
    </source>
</evidence>
<reference evidence="1" key="1">
    <citation type="submission" date="2022-03" db="EMBL/GenBank/DDBJ databases">
        <authorList>
            <person name="Alioto T."/>
            <person name="Alioto T."/>
            <person name="Gomez Garrido J."/>
        </authorList>
    </citation>
    <scope>NUCLEOTIDE SEQUENCE</scope>
</reference>
<accession>A0AAD1R9S2</accession>
<dbReference type="Proteomes" id="UP001295444">
    <property type="component" value="Chromosome 02"/>
</dbReference>
<sequence length="90" mass="9739">MVTELKAYIASEMAVLKTTLAGRIQSTEENIRGLEVKQDITTAQLQGVTLMCAELTAKVGQMEDTARQRNLKIRGIPNAIDAGECQSSGE</sequence>
<protein>
    <submittedName>
        <fullName evidence="1">Uncharacterized protein</fullName>
    </submittedName>
</protein>
<organism evidence="1 2">
    <name type="scientific">Pelobates cultripes</name>
    <name type="common">Western spadefoot toad</name>
    <dbReference type="NCBI Taxonomy" id="61616"/>
    <lineage>
        <taxon>Eukaryota</taxon>
        <taxon>Metazoa</taxon>
        <taxon>Chordata</taxon>
        <taxon>Craniata</taxon>
        <taxon>Vertebrata</taxon>
        <taxon>Euteleostomi</taxon>
        <taxon>Amphibia</taxon>
        <taxon>Batrachia</taxon>
        <taxon>Anura</taxon>
        <taxon>Pelobatoidea</taxon>
        <taxon>Pelobatidae</taxon>
        <taxon>Pelobates</taxon>
    </lineage>
</organism>